<protein>
    <recommendedName>
        <fullName evidence="3">Bacterial transcriptional activator domain-containing protein</fullName>
    </recommendedName>
</protein>
<accession>A0A2T3W9F6</accession>
<evidence type="ECO:0008006" key="3">
    <source>
        <dbReference type="Google" id="ProtNLM"/>
    </source>
</evidence>
<reference evidence="1 2" key="1">
    <citation type="submission" date="2018-03" db="EMBL/GenBank/DDBJ databases">
        <title>Draft genome of Deinococcus sp. OD32.</title>
        <authorList>
            <person name="Wang X.-P."/>
            <person name="Du Z.-J."/>
        </authorList>
    </citation>
    <scope>NUCLEOTIDE SEQUENCE [LARGE SCALE GENOMIC DNA]</scope>
    <source>
        <strain evidence="1 2">OD32</strain>
    </source>
</reference>
<dbReference type="SUPFAM" id="SSF48452">
    <property type="entry name" value="TPR-like"/>
    <property type="match status" value="1"/>
</dbReference>
<proteinExistence type="predicted"/>
<dbReference type="AlphaFoldDB" id="A0A2T3W9F6"/>
<dbReference type="InterPro" id="IPR011990">
    <property type="entry name" value="TPR-like_helical_dom_sf"/>
</dbReference>
<name>A0A2T3W9F6_9DEIO</name>
<organism evidence="1 2">
    <name type="scientific">Deinococcus arcticus</name>
    <dbReference type="NCBI Taxonomy" id="2136176"/>
    <lineage>
        <taxon>Bacteria</taxon>
        <taxon>Thermotogati</taxon>
        <taxon>Deinococcota</taxon>
        <taxon>Deinococci</taxon>
        <taxon>Deinococcales</taxon>
        <taxon>Deinococcaceae</taxon>
        <taxon>Deinococcus</taxon>
    </lineage>
</organism>
<evidence type="ECO:0000313" key="1">
    <source>
        <dbReference type="EMBL" id="PTA68540.1"/>
    </source>
</evidence>
<dbReference type="Proteomes" id="UP000240317">
    <property type="component" value="Unassembled WGS sequence"/>
</dbReference>
<dbReference type="Gene3D" id="1.25.40.10">
    <property type="entry name" value="Tetratricopeptide repeat domain"/>
    <property type="match status" value="1"/>
</dbReference>
<keyword evidence="2" id="KW-1185">Reference proteome</keyword>
<sequence>MAARSGAFAHPVCLWDDGRAGGAFFIEAAGTPARPLIWLEATEGDSAQAHLLGNKLAEAVYRALGAQLFGYGMPWTYGVEVLRRCVDRLGPWVLALGGAQHAPELARALLALHDGQTVTVLQAPGPLSPAALYRQVSALGPAELAVRPAELLAWFPQAPPGRAALLELHAKGEGLLRPVLAAMAGHLGVPVPPEPSPDGPRFAPGEEVQVEPGRLLDALIQRGRWPEALPLAVRLEPQRVPSLLAQAGPYFHERGLHHRLYELLGTVDGEVADTESVLRWLYSAALRTGAVRTVQPRVIAHLAAHEAPELRALYAGTALKLDARRREVERAAGAARTPLTLYYQGLTLAEEEPTAALPLLREAVDCAERDGTPHEIVRNAQALAATYTQTGQYIHALHWTGYALRQYDNNRLGDWQRRLAVLNEWTYTSLLSGRLDGLAGILAEAEAQLATGAAQVLSLFTTTLADHALVSGDPVRALHAYEQARQGQPRTHQGWHSTQVVRALLELDRPEQALREAEEAYALTQHEAHTYARWSTLALGMAQAALAPQQAAPLLEDALRAFEQPLKADTLVRAAAYLACAQLSLGAADQARATMGRVEPLTRELGDSGRLLLGGPARHFAPVWNLLAPPRTLGLQLLGAAEVRWAEQSLKVQPRHLEMLVLLSLSPEGLSGERFATLLYRDEGVARSSLKAGLSRLRDLVPVASQPYRLLVPVSADYLEVMALLQAGRVPEALRRYGGPLLPASDAPGIVEYRELLQESLRQAVLGWRDPALLDELAVKLHDDLEVWEAALARLDEDHPRRALAASRVRQLRAAYA</sequence>
<dbReference type="EMBL" id="PYSV01000005">
    <property type="protein sequence ID" value="PTA68540.1"/>
    <property type="molecule type" value="Genomic_DNA"/>
</dbReference>
<gene>
    <name evidence="1" type="ORF">C8263_07010</name>
</gene>
<comment type="caution">
    <text evidence="1">The sequence shown here is derived from an EMBL/GenBank/DDBJ whole genome shotgun (WGS) entry which is preliminary data.</text>
</comment>
<evidence type="ECO:0000313" key="2">
    <source>
        <dbReference type="Proteomes" id="UP000240317"/>
    </source>
</evidence>